<proteinExistence type="predicted"/>
<evidence type="ECO:0000313" key="2">
    <source>
        <dbReference type="Proteomes" id="UP001642260"/>
    </source>
</evidence>
<reference evidence="1 2" key="1">
    <citation type="submission" date="2022-03" db="EMBL/GenBank/DDBJ databases">
        <authorList>
            <person name="Macdonald S."/>
            <person name="Ahmed S."/>
            <person name="Newling K."/>
        </authorList>
    </citation>
    <scope>NUCLEOTIDE SEQUENCE [LARGE SCALE GENOMIC DNA]</scope>
</reference>
<organism evidence="1 2">
    <name type="scientific">Eruca vesicaria subsp. sativa</name>
    <name type="common">Garden rocket</name>
    <name type="synonym">Eruca sativa</name>
    <dbReference type="NCBI Taxonomy" id="29727"/>
    <lineage>
        <taxon>Eukaryota</taxon>
        <taxon>Viridiplantae</taxon>
        <taxon>Streptophyta</taxon>
        <taxon>Embryophyta</taxon>
        <taxon>Tracheophyta</taxon>
        <taxon>Spermatophyta</taxon>
        <taxon>Magnoliopsida</taxon>
        <taxon>eudicotyledons</taxon>
        <taxon>Gunneridae</taxon>
        <taxon>Pentapetalae</taxon>
        <taxon>rosids</taxon>
        <taxon>malvids</taxon>
        <taxon>Brassicales</taxon>
        <taxon>Brassicaceae</taxon>
        <taxon>Brassiceae</taxon>
        <taxon>Eruca</taxon>
    </lineage>
</organism>
<evidence type="ECO:0000313" key="1">
    <source>
        <dbReference type="EMBL" id="CAH8369597.1"/>
    </source>
</evidence>
<comment type="caution">
    <text evidence="1">The sequence shown here is derived from an EMBL/GenBank/DDBJ whole genome shotgun (WGS) entry which is preliminary data.</text>
</comment>
<dbReference type="AlphaFoldDB" id="A0ABC8L1P7"/>
<name>A0ABC8L1P7_ERUVS</name>
<dbReference type="InterPro" id="IPR011990">
    <property type="entry name" value="TPR-like_helical_dom_sf"/>
</dbReference>
<keyword evidence="2" id="KW-1185">Reference proteome</keyword>
<accession>A0ABC8L1P7</accession>
<dbReference type="Proteomes" id="UP001642260">
    <property type="component" value="Unassembled WGS sequence"/>
</dbReference>
<dbReference type="EMBL" id="CAKOAT010419598">
    <property type="protein sequence ID" value="CAH8369597.1"/>
    <property type="molecule type" value="Genomic_DNA"/>
</dbReference>
<gene>
    <name evidence="1" type="ORF">ERUC_LOCUS31193</name>
</gene>
<protein>
    <submittedName>
        <fullName evidence="1">Uncharacterized protein</fullName>
    </submittedName>
</protein>
<dbReference type="Gene3D" id="1.25.40.10">
    <property type="entry name" value="Tetratricopeptide repeat domain"/>
    <property type="match status" value="1"/>
</dbReference>
<sequence length="144" mass="15620">MPGPATVTALKTESSKKRGRCAASCPSSMRSSPMDELQSAIQGAISHCKNSIITIVKVRAGKAASQHQVVQRQDREKSAIVQVDAAPFKQWGKAYGALQNRSQARQWYKAAIKADPLCYEVLLALYSIDVYVFIMKSFGANVGG</sequence>